<protein>
    <submittedName>
        <fullName evidence="1">Uncharacterized protein</fullName>
    </submittedName>
</protein>
<comment type="caution">
    <text evidence="1">The sequence shown here is derived from an EMBL/GenBank/DDBJ whole genome shotgun (WGS) entry which is preliminary data.</text>
</comment>
<keyword evidence="2" id="KW-1185">Reference proteome</keyword>
<accession>A0AAV2HHC0</accession>
<evidence type="ECO:0000313" key="1">
    <source>
        <dbReference type="EMBL" id="CAL1531536.1"/>
    </source>
</evidence>
<name>A0AAV2HHC0_LYMST</name>
<evidence type="ECO:0000313" key="2">
    <source>
        <dbReference type="Proteomes" id="UP001497497"/>
    </source>
</evidence>
<gene>
    <name evidence="1" type="ORF">GSLYS_00005631001</name>
</gene>
<dbReference type="EMBL" id="CAXITT010000092">
    <property type="protein sequence ID" value="CAL1531536.1"/>
    <property type="molecule type" value="Genomic_DNA"/>
</dbReference>
<sequence>MTHLGDVYTSDKATLPQVYAICSKGYKERQVDIYTVKIDGTEVQQEPACSMQFVVKANHVLEFCCIAHSPNITLEIARDGGSLTTSTSPCAKVEAVIDTKLTEFDFSTHDA</sequence>
<dbReference type="Proteomes" id="UP001497497">
    <property type="component" value="Unassembled WGS sequence"/>
</dbReference>
<reference evidence="1 2" key="1">
    <citation type="submission" date="2024-04" db="EMBL/GenBank/DDBJ databases">
        <authorList>
            <consortium name="Genoscope - CEA"/>
            <person name="William W."/>
        </authorList>
    </citation>
    <scope>NUCLEOTIDE SEQUENCE [LARGE SCALE GENOMIC DNA]</scope>
</reference>
<proteinExistence type="predicted"/>
<organism evidence="1 2">
    <name type="scientific">Lymnaea stagnalis</name>
    <name type="common">Great pond snail</name>
    <name type="synonym">Helix stagnalis</name>
    <dbReference type="NCBI Taxonomy" id="6523"/>
    <lineage>
        <taxon>Eukaryota</taxon>
        <taxon>Metazoa</taxon>
        <taxon>Spiralia</taxon>
        <taxon>Lophotrochozoa</taxon>
        <taxon>Mollusca</taxon>
        <taxon>Gastropoda</taxon>
        <taxon>Heterobranchia</taxon>
        <taxon>Euthyneura</taxon>
        <taxon>Panpulmonata</taxon>
        <taxon>Hygrophila</taxon>
        <taxon>Lymnaeoidea</taxon>
        <taxon>Lymnaeidae</taxon>
        <taxon>Lymnaea</taxon>
    </lineage>
</organism>
<feature type="non-terminal residue" evidence="1">
    <location>
        <position position="111"/>
    </location>
</feature>
<dbReference type="AlphaFoldDB" id="A0AAV2HHC0"/>